<comment type="catalytic activity">
    <reaction evidence="2">
        <text>[protein]-peptidylproline (omega=180) = [protein]-peptidylproline (omega=0)</text>
        <dbReference type="Rhea" id="RHEA:16237"/>
        <dbReference type="Rhea" id="RHEA-COMP:10747"/>
        <dbReference type="Rhea" id="RHEA-COMP:10748"/>
        <dbReference type="ChEBI" id="CHEBI:83833"/>
        <dbReference type="ChEBI" id="CHEBI:83834"/>
        <dbReference type="EC" id="5.2.1.8"/>
    </reaction>
</comment>
<dbReference type="RefSeq" id="WP_344661798.1">
    <property type="nucleotide sequence ID" value="NZ_BAAAQM010000060.1"/>
</dbReference>
<feature type="chain" id="PRO_5045008983" description="Peptidyl-prolyl cis-trans isomerase" evidence="2">
    <location>
        <begin position="29"/>
        <end position="255"/>
    </location>
</feature>
<dbReference type="SUPFAM" id="SSF50891">
    <property type="entry name" value="Cyclophilin-like"/>
    <property type="match status" value="1"/>
</dbReference>
<feature type="domain" description="PPIase cyclophilin-type" evidence="3">
    <location>
        <begin position="102"/>
        <end position="251"/>
    </location>
</feature>
<dbReference type="Proteomes" id="UP001499854">
    <property type="component" value="Unassembled WGS sequence"/>
</dbReference>
<keyword evidence="2" id="KW-0413">Isomerase</keyword>
<evidence type="ECO:0000259" key="3">
    <source>
        <dbReference type="PROSITE" id="PS50072"/>
    </source>
</evidence>
<dbReference type="EMBL" id="BAAAQM010000060">
    <property type="protein sequence ID" value="GAA1997520.1"/>
    <property type="molecule type" value="Genomic_DNA"/>
</dbReference>
<evidence type="ECO:0000313" key="5">
    <source>
        <dbReference type="Proteomes" id="UP001499854"/>
    </source>
</evidence>
<dbReference type="CDD" id="cd00317">
    <property type="entry name" value="cyclophilin"/>
    <property type="match status" value="1"/>
</dbReference>
<reference evidence="5" key="1">
    <citation type="journal article" date="2019" name="Int. J. Syst. Evol. Microbiol.">
        <title>The Global Catalogue of Microorganisms (GCM) 10K type strain sequencing project: providing services to taxonomists for standard genome sequencing and annotation.</title>
        <authorList>
            <consortium name="The Broad Institute Genomics Platform"/>
            <consortium name="The Broad Institute Genome Sequencing Center for Infectious Disease"/>
            <person name="Wu L."/>
            <person name="Ma J."/>
        </authorList>
    </citation>
    <scope>NUCLEOTIDE SEQUENCE [LARGE SCALE GENOMIC DNA]</scope>
    <source>
        <strain evidence="5">JCM 16013</strain>
    </source>
</reference>
<dbReference type="Pfam" id="PF00160">
    <property type="entry name" value="Pro_isomerase"/>
    <property type="match status" value="1"/>
</dbReference>
<evidence type="ECO:0000256" key="2">
    <source>
        <dbReference type="RuleBase" id="RU363019"/>
    </source>
</evidence>
<accession>A0ABP5EFM4</accession>
<keyword evidence="5" id="KW-1185">Reference proteome</keyword>
<gene>
    <name evidence="4" type="ORF">GCM10009838_73470</name>
</gene>
<organism evidence="4 5">
    <name type="scientific">Catenulispora subtropica</name>
    <dbReference type="NCBI Taxonomy" id="450798"/>
    <lineage>
        <taxon>Bacteria</taxon>
        <taxon>Bacillati</taxon>
        <taxon>Actinomycetota</taxon>
        <taxon>Actinomycetes</taxon>
        <taxon>Catenulisporales</taxon>
        <taxon>Catenulisporaceae</taxon>
        <taxon>Catenulispora</taxon>
    </lineage>
</organism>
<dbReference type="PANTHER" id="PTHR45625">
    <property type="entry name" value="PEPTIDYL-PROLYL CIS-TRANS ISOMERASE-RELATED"/>
    <property type="match status" value="1"/>
</dbReference>
<evidence type="ECO:0000256" key="1">
    <source>
        <dbReference type="ARBA" id="ARBA00002388"/>
    </source>
</evidence>
<dbReference type="InterPro" id="IPR044666">
    <property type="entry name" value="Cyclophilin_A-like"/>
</dbReference>
<dbReference type="EC" id="5.2.1.8" evidence="2"/>
<comment type="similarity">
    <text evidence="2">Belongs to the cyclophilin-type PPIase family.</text>
</comment>
<evidence type="ECO:0000313" key="4">
    <source>
        <dbReference type="EMBL" id="GAA1997520.1"/>
    </source>
</evidence>
<dbReference type="PANTHER" id="PTHR45625:SF3">
    <property type="entry name" value="PEPTIDYL-PROLYL CIS-TRANS ISOMERASE B-RELATED"/>
    <property type="match status" value="1"/>
</dbReference>
<proteinExistence type="inferred from homology"/>
<dbReference type="InterPro" id="IPR029000">
    <property type="entry name" value="Cyclophilin-like_dom_sf"/>
</dbReference>
<name>A0ABP5EFM4_9ACTN</name>
<feature type="signal peptide" evidence="2">
    <location>
        <begin position="1"/>
        <end position="28"/>
    </location>
</feature>
<dbReference type="InterPro" id="IPR002130">
    <property type="entry name" value="Cyclophilin-type_PPIase_dom"/>
</dbReference>
<dbReference type="Gene3D" id="2.40.100.10">
    <property type="entry name" value="Cyclophilin-like"/>
    <property type="match status" value="1"/>
</dbReference>
<protein>
    <recommendedName>
        <fullName evidence="2">Peptidyl-prolyl cis-trans isomerase</fullName>
        <shortName evidence="2">PPIase</shortName>
        <ecNumber evidence="2">5.2.1.8</ecNumber>
    </recommendedName>
</protein>
<comment type="caution">
    <text evidence="4">The sequence shown here is derived from an EMBL/GenBank/DDBJ whole genome shotgun (WGS) entry which is preliminary data.</text>
</comment>
<sequence length="255" mass="26873">MRIPRFTSRTGRLAVAAALLFGLTVTVAGGAGASGGAAPVRPGPATVVAADDAAAPALAGHAATTTATDPCGFVPAVPADRFKGIPQFDAKKAAEPYSVTFHTPEGDITVKALTAAAPCTTYSFRYLIERGYYDRTHCHRLTTQRLWVLQCGDPTGTGSGGPGYSFNDENLTGATYPAGTVAMANAGPNTNGSQFFFTWKDTKLRPNYTPFGVVTSGMDVLQKIAADGEDDQNSAGDGYPNDWVQFRNVHLHTHW</sequence>
<dbReference type="PRINTS" id="PR00153">
    <property type="entry name" value="CSAPPISMRASE"/>
</dbReference>
<keyword evidence="2" id="KW-0697">Rotamase</keyword>
<dbReference type="PROSITE" id="PS50072">
    <property type="entry name" value="CSA_PPIASE_2"/>
    <property type="match status" value="1"/>
</dbReference>
<keyword evidence="2" id="KW-0732">Signal</keyword>
<comment type="function">
    <text evidence="1 2">PPIases accelerate the folding of proteins. It catalyzes the cis-trans isomerization of proline imidic peptide bonds in oligopeptides.</text>
</comment>